<reference evidence="1 2" key="1">
    <citation type="submission" date="2016-10" db="EMBL/GenBank/DDBJ databases">
        <authorList>
            <person name="de Groot N.N."/>
        </authorList>
    </citation>
    <scope>NUCLEOTIDE SEQUENCE [LARGE SCALE GENOMIC DNA]</scope>
    <source>
        <strain evidence="1 2">CGMCC 1.5058</strain>
    </source>
</reference>
<protein>
    <recommendedName>
        <fullName evidence="3">Polyketide cyclase / dehydrase and lipid transport</fullName>
    </recommendedName>
</protein>
<name>A0A1G8S2T7_9CLOT</name>
<organism evidence="1 2">
    <name type="scientific">Proteiniclasticum ruminis</name>
    <dbReference type="NCBI Taxonomy" id="398199"/>
    <lineage>
        <taxon>Bacteria</taxon>
        <taxon>Bacillati</taxon>
        <taxon>Bacillota</taxon>
        <taxon>Clostridia</taxon>
        <taxon>Eubacteriales</taxon>
        <taxon>Clostridiaceae</taxon>
        <taxon>Proteiniclasticum</taxon>
    </lineage>
</organism>
<dbReference type="RefSeq" id="WP_031577404.1">
    <property type="nucleotide sequence ID" value="NZ_FNDZ01000010.1"/>
</dbReference>
<dbReference type="Proteomes" id="UP000183255">
    <property type="component" value="Unassembled WGS sequence"/>
</dbReference>
<gene>
    <name evidence="1" type="ORF">SAMN05421804_11045</name>
</gene>
<dbReference type="EMBL" id="FNDZ01000010">
    <property type="protein sequence ID" value="SDJ23558.1"/>
    <property type="molecule type" value="Genomic_DNA"/>
</dbReference>
<evidence type="ECO:0000313" key="1">
    <source>
        <dbReference type="EMBL" id="SDJ23558.1"/>
    </source>
</evidence>
<evidence type="ECO:0008006" key="3">
    <source>
        <dbReference type="Google" id="ProtNLM"/>
    </source>
</evidence>
<proteinExistence type="predicted"/>
<dbReference type="AlphaFoldDB" id="A0A1G8S2T7"/>
<dbReference type="SUPFAM" id="SSF55961">
    <property type="entry name" value="Bet v1-like"/>
    <property type="match status" value="1"/>
</dbReference>
<evidence type="ECO:0000313" key="2">
    <source>
        <dbReference type="Proteomes" id="UP000183255"/>
    </source>
</evidence>
<sequence>MEQGILIYKNIHEVYGAVEDSLRKALKLKGPLLDQESIYHMPSLKGERKVRQVITEVEENKLLSFVSYLGQDQVKTTYSFRDKGDGFTYVQLKEEATSDSLIRKYNYLLFSLPVLSSGAKKKLQKKLESLKQMLEGEKK</sequence>
<accession>A0A1G8S2T7</accession>